<evidence type="ECO:0000313" key="2">
    <source>
        <dbReference type="Proteomes" id="UP000484015"/>
    </source>
</evidence>
<dbReference type="RefSeq" id="WP_155438608.1">
    <property type="nucleotide sequence ID" value="NZ_WNLA01000004.1"/>
</dbReference>
<accession>A0A6L6PXD8</accession>
<comment type="caution">
    <text evidence="1">The sequence shown here is derived from an EMBL/GenBank/DDBJ whole genome shotgun (WGS) entry which is preliminary data.</text>
</comment>
<sequence>MAVGQLNQNWIAQRTLLAMDADGREFALTFGVGAPYETGTGECACAVLLDGLERAPHVLFGVDTWQALQLGVQFAIHMLQGFVAQGGQLLWPQEREPMAISELIPAMLPPLAR</sequence>
<gene>
    <name evidence="1" type="ORF">GM668_08940</name>
</gene>
<dbReference type="Proteomes" id="UP000484015">
    <property type="component" value="Unassembled WGS sequence"/>
</dbReference>
<proteinExistence type="predicted"/>
<dbReference type="AlphaFoldDB" id="A0A6L6PXD8"/>
<organism evidence="1 2">
    <name type="scientific">Pseudoduganella ginsengisoli</name>
    <dbReference type="NCBI Taxonomy" id="1462440"/>
    <lineage>
        <taxon>Bacteria</taxon>
        <taxon>Pseudomonadati</taxon>
        <taxon>Pseudomonadota</taxon>
        <taxon>Betaproteobacteria</taxon>
        <taxon>Burkholderiales</taxon>
        <taxon>Oxalobacteraceae</taxon>
        <taxon>Telluria group</taxon>
        <taxon>Pseudoduganella</taxon>
    </lineage>
</organism>
<name>A0A6L6PXD8_9BURK</name>
<dbReference type="OrthoDB" id="9153848at2"/>
<keyword evidence="2" id="KW-1185">Reference proteome</keyword>
<evidence type="ECO:0000313" key="1">
    <source>
        <dbReference type="EMBL" id="MTW02217.1"/>
    </source>
</evidence>
<protein>
    <submittedName>
        <fullName evidence="1">Uncharacterized protein</fullName>
    </submittedName>
</protein>
<dbReference type="EMBL" id="WNLA01000004">
    <property type="protein sequence ID" value="MTW02217.1"/>
    <property type="molecule type" value="Genomic_DNA"/>
</dbReference>
<reference evidence="1 2" key="1">
    <citation type="submission" date="2019-11" db="EMBL/GenBank/DDBJ databases">
        <title>Type strains purchased from KCTC, JCM and DSMZ.</title>
        <authorList>
            <person name="Lu H."/>
        </authorList>
    </citation>
    <scope>NUCLEOTIDE SEQUENCE [LARGE SCALE GENOMIC DNA]</scope>
    <source>
        <strain evidence="1 2">KCTC 42409</strain>
    </source>
</reference>